<evidence type="ECO:0000313" key="2">
    <source>
        <dbReference type="Proteomes" id="UP001497382"/>
    </source>
</evidence>
<proteinExistence type="predicted"/>
<evidence type="ECO:0000313" key="1">
    <source>
        <dbReference type="EMBL" id="CAL1298770.1"/>
    </source>
</evidence>
<keyword evidence="2" id="KW-1185">Reference proteome</keyword>
<organism evidence="1 2">
    <name type="scientific">Larinioides sclopetarius</name>
    <dbReference type="NCBI Taxonomy" id="280406"/>
    <lineage>
        <taxon>Eukaryota</taxon>
        <taxon>Metazoa</taxon>
        <taxon>Ecdysozoa</taxon>
        <taxon>Arthropoda</taxon>
        <taxon>Chelicerata</taxon>
        <taxon>Arachnida</taxon>
        <taxon>Araneae</taxon>
        <taxon>Araneomorphae</taxon>
        <taxon>Entelegynae</taxon>
        <taxon>Araneoidea</taxon>
        <taxon>Araneidae</taxon>
        <taxon>Larinioides</taxon>
    </lineage>
</organism>
<sequence length="38" mass="3849">MEGTLMVLGSNSTKLVTKGEGLNKRSIAGAAADLSSQL</sequence>
<comment type="caution">
    <text evidence="1">The sequence shown here is derived from an EMBL/GenBank/DDBJ whole genome shotgun (WGS) entry which is preliminary data.</text>
</comment>
<accession>A0AAV2BSR6</accession>
<dbReference type="AlphaFoldDB" id="A0AAV2BSR6"/>
<reference evidence="1 2" key="1">
    <citation type="submission" date="2024-04" db="EMBL/GenBank/DDBJ databases">
        <authorList>
            <person name="Rising A."/>
            <person name="Reimegard J."/>
            <person name="Sonavane S."/>
            <person name="Akerstrom W."/>
            <person name="Nylinder S."/>
            <person name="Hedman E."/>
            <person name="Kallberg Y."/>
        </authorList>
    </citation>
    <scope>NUCLEOTIDE SEQUENCE [LARGE SCALE GENOMIC DNA]</scope>
</reference>
<gene>
    <name evidence="1" type="ORF">LARSCL_LOCUS20983</name>
</gene>
<name>A0AAV2BSR6_9ARAC</name>
<dbReference type="Proteomes" id="UP001497382">
    <property type="component" value="Unassembled WGS sequence"/>
</dbReference>
<dbReference type="EMBL" id="CAXIEN010000473">
    <property type="protein sequence ID" value="CAL1298770.1"/>
    <property type="molecule type" value="Genomic_DNA"/>
</dbReference>
<protein>
    <submittedName>
        <fullName evidence="1">Uncharacterized protein</fullName>
    </submittedName>
</protein>